<sequence length="86" mass="9475">RSRSQAQPASYSIAGHALVSACSARWQTGEFSSLRDRYLHRKKAKSARAVATLVCHAKFNQDGRRAVEISLISLVVSLRPIVMYSG</sequence>
<protein>
    <submittedName>
        <fullName evidence="1">Uncharacterized protein</fullName>
    </submittedName>
</protein>
<reference evidence="1 2" key="1">
    <citation type="submission" date="2024-09" db="EMBL/GenBank/DDBJ databases">
        <title>Chromosome-scale assembly of Riccia fluitans.</title>
        <authorList>
            <person name="Paukszto L."/>
            <person name="Sawicki J."/>
            <person name="Karawczyk K."/>
            <person name="Piernik-Szablinska J."/>
            <person name="Szczecinska M."/>
            <person name="Mazdziarz M."/>
        </authorList>
    </citation>
    <scope>NUCLEOTIDE SEQUENCE [LARGE SCALE GENOMIC DNA]</scope>
    <source>
        <strain evidence="1">Rf_01</strain>
        <tissue evidence="1">Aerial parts of the thallus</tissue>
    </source>
</reference>
<feature type="non-terminal residue" evidence="1">
    <location>
        <position position="1"/>
    </location>
</feature>
<gene>
    <name evidence="1" type="ORF">R1flu_008774</name>
</gene>
<organism evidence="1 2">
    <name type="scientific">Riccia fluitans</name>
    <dbReference type="NCBI Taxonomy" id="41844"/>
    <lineage>
        <taxon>Eukaryota</taxon>
        <taxon>Viridiplantae</taxon>
        <taxon>Streptophyta</taxon>
        <taxon>Embryophyta</taxon>
        <taxon>Marchantiophyta</taxon>
        <taxon>Marchantiopsida</taxon>
        <taxon>Marchantiidae</taxon>
        <taxon>Marchantiales</taxon>
        <taxon>Ricciaceae</taxon>
        <taxon>Riccia</taxon>
    </lineage>
</organism>
<dbReference type="EMBL" id="JBHFFA010000062">
    <property type="protein sequence ID" value="KAL2603109.1"/>
    <property type="molecule type" value="Genomic_DNA"/>
</dbReference>
<evidence type="ECO:0000313" key="2">
    <source>
        <dbReference type="Proteomes" id="UP001605036"/>
    </source>
</evidence>
<evidence type="ECO:0000313" key="1">
    <source>
        <dbReference type="EMBL" id="KAL2603109.1"/>
    </source>
</evidence>
<dbReference type="AlphaFoldDB" id="A0ABD1XE40"/>
<dbReference type="Proteomes" id="UP001605036">
    <property type="component" value="Unassembled WGS sequence"/>
</dbReference>
<name>A0ABD1XE40_9MARC</name>
<comment type="caution">
    <text evidence="1">The sequence shown here is derived from an EMBL/GenBank/DDBJ whole genome shotgun (WGS) entry which is preliminary data.</text>
</comment>
<proteinExistence type="predicted"/>
<keyword evidence="2" id="KW-1185">Reference proteome</keyword>
<accession>A0ABD1XE40</accession>